<comment type="caution">
    <text evidence="1">The sequence shown here is derived from an EMBL/GenBank/DDBJ whole genome shotgun (WGS) entry which is preliminary data.</text>
</comment>
<reference evidence="1 2" key="1">
    <citation type="journal article" date="2018" name="G3 (Bethesda)">
        <title>A High-Quality Reference Genome for the Invasive Mosquitofish Gambusia affinis Using a Chicago Library.</title>
        <authorList>
            <person name="Hoffberg S.L."/>
            <person name="Troendle N.J."/>
            <person name="Glenn T.C."/>
            <person name="Mahmud O."/>
            <person name="Louha S."/>
            <person name="Chalopin D."/>
            <person name="Bennetzen J.L."/>
            <person name="Mauricio R."/>
        </authorList>
    </citation>
    <scope>NUCLEOTIDE SEQUENCE [LARGE SCALE GENOMIC DNA]</scope>
    <source>
        <strain evidence="1">NE01/NJP1002.9</strain>
        <tissue evidence="1">Muscle</tissue>
    </source>
</reference>
<dbReference type="PANTHER" id="PTHR21521">
    <property type="entry name" value="AMUN, ISOFORM A"/>
    <property type="match status" value="1"/>
</dbReference>
<evidence type="ECO:0000313" key="2">
    <source>
        <dbReference type="Proteomes" id="UP000250572"/>
    </source>
</evidence>
<accession>A0A315VGB0</accession>
<dbReference type="Proteomes" id="UP000250572">
    <property type="component" value="Unassembled WGS sequence"/>
</dbReference>
<dbReference type="GO" id="GO:0003824">
    <property type="term" value="F:catalytic activity"/>
    <property type="evidence" value="ECO:0007669"/>
    <property type="project" value="InterPro"/>
</dbReference>
<protein>
    <submittedName>
        <fullName evidence="1">Uncharacterized protein</fullName>
    </submittedName>
</protein>
<dbReference type="AlphaFoldDB" id="A0A315VGB0"/>
<name>A0A315VGB0_GAMAF</name>
<sequence length="290" mass="32247">MLRPATTTWAASRHTLMALAGASRWQNMVRPVMLQLPRAVVTRDIFSIFLLQQKHRDLSNMAALFGCGEAEVWRRVYEKYWDVVEATAKAKKPKLLQLDKWYQEELPALILSRPKKHITLSELKMLMEWKLTRGKFRPRLQQLVASNGEDAVQRRSRTALGLLPDVPAAVAELSGLKGVGPATASAVLAAAAPALTAFMSDEAVESVPGLQPVQYTAKHYALYLDKMAAQAAKLNRVDPQQDWTPHRLELCLWATATATKLQLPVLEDLKGGDAQTSDCDQRPAKKLKTA</sequence>
<gene>
    <name evidence="1" type="ORF">CCH79_00015622</name>
</gene>
<dbReference type="STRING" id="33528.ENSGAFP00000023968"/>
<dbReference type="InterPro" id="IPR011257">
    <property type="entry name" value="DNA_glycosylase"/>
</dbReference>
<evidence type="ECO:0000313" key="1">
    <source>
        <dbReference type="EMBL" id="PWA21954.1"/>
    </source>
</evidence>
<dbReference type="GO" id="GO:0006281">
    <property type="term" value="P:DNA repair"/>
    <property type="evidence" value="ECO:0007669"/>
    <property type="project" value="InterPro"/>
</dbReference>
<proteinExistence type="predicted"/>
<dbReference type="PANTHER" id="PTHR21521:SF0">
    <property type="entry name" value="AMUN, ISOFORM A"/>
    <property type="match status" value="1"/>
</dbReference>
<dbReference type="EMBL" id="NHOQ01001879">
    <property type="protein sequence ID" value="PWA21954.1"/>
    <property type="molecule type" value="Genomic_DNA"/>
</dbReference>
<dbReference type="SUPFAM" id="SSF48150">
    <property type="entry name" value="DNA-glycosylase"/>
    <property type="match status" value="1"/>
</dbReference>
<keyword evidence="2" id="KW-1185">Reference proteome</keyword>
<organism evidence="1 2">
    <name type="scientific">Gambusia affinis</name>
    <name type="common">Western mosquitofish</name>
    <name type="synonym">Heterandria affinis</name>
    <dbReference type="NCBI Taxonomy" id="33528"/>
    <lineage>
        <taxon>Eukaryota</taxon>
        <taxon>Metazoa</taxon>
        <taxon>Chordata</taxon>
        <taxon>Craniata</taxon>
        <taxon>Vertebrata</taxon>
        <taxon>Euteleostomi</taxon>
        <taxon>Actinopterygii</taxon>
        <taxon>Neopterygii</taxon>
        <taxon>Teleostei</taxon>
        <taxon>Neoteleostei</taxon>
        <taxon>Acanthomorphata</taxon>
        <taxon>Ovalentaria</taxon>
        <taxon>Atherinomorphae</taxon>
        <taxon>Cyprinodontiformes</taxon>
        <taxon>Poeciliidae</taxon>
        <taxon>Poeciliinae</taxon>
        <taxon>Gambusia</taxon>
    </lineage>
</organism>